<accession>A0A0H4KKK5</accession>
<keyword evidence="1" id="KW-0812">Transmembrane</keyword>
<protein>
    <recommendedName>
        <fullName evidence="4">Competence protein ComG</fullName>
    </recommendedName>
</protein>
<dbReference type="AlphaFoldDB" id="A0A0H4KKK5"/>
<dbReference type="KEGG" id="beo:BEH_19720"/>
<gene>
    <name evidence="2" type="ORF">BEH_19720</name>
</gene>
<evidence type="ECO:0000313" key="3">
    <source>
        <dbReference type="Proteomes" id="UP000036202"/>
    </source>
</evidence>
<name>A0A0H4KKK5_9BACI</name>
<evidence type="ECO:0008006" key="4">
    <source>
        <dbReference type="Google" id="ProtNLM"/>
    </source>
</evidence>
<proteinExistence type="predicted"/>
<dbReference type="Proteomes" id="UP000036202">
    <property type="component" value="Chromosome"/>
</dbReference>
<keyword evidence="3" id="KW-1185">Reference proteome</keyword>
<dbReference type="EMBL" id="CP011974">
    <property type="protein sequence ID" value="AKO94125.1"/>
    <property type="molecule type" value="Genomic_DNA"/>
</dbReference>
<evidence type="ECO:0000313" key="2">
    <source>
        <dbReference type="EMBL" id="AKO94125.1"/>
    </source>
</evidence>
<organism evidence="2 3">
    <name type="scientific">Priestia filamentosa</name>
    <dbReference type="NCBI Taxonomy" id="1402861"/>
    <lineage>
        <taxon>Bacteria</taxon>
        <taxon>Bacillati</taxon>
        <taxon>Bacillota</taxon>
        <taxon>Bacilli</taxon>
        <taxon>Bacillales</taxon>
        <taxon>Bacillaceae</taxon>
        <taxon>Priestia</taxon>
    </lineage>
</organism>
<dbReference type="InterPro" id="IPR020372">
    <property type="entry name" value="Competence_ComGG"/>
</dbReference>
<evidence type="ECO:0000256" key="1">
    <source>
        <dbReference type="SAM" id="Phobius"/>
    </source>
</evidence>
<feature type="transmembrane region" description="Helical" evidence="1">
    <location>
        <begin position="6"/>
        <end position="33"/>
    </location>
</feature>
<keyword evidence="1" id="KW-0472">Membrane</keyword>
<sequence>MRKNEWGFVLPITLLLSFLVLFLLTHYSALYIVESRSFYETKGRYQLQYLINHGLFEAKKYVNDSLKKEEASWVETKNGSVEITIIPLSATEAKVELVCKGENSGNAKVWVVMDVAYHKIIQYQEGASLSF</sequence>
<dbReference type="Pfam" id="PF14173">
    <property type="entry name" value="ComGG"/>
    <property type="match status" value="1"/>
</dbReference>
<reference evidence="2 3" key="1">
    <citation type="journal article" date="2015" name="PLoS ONE">
        <title>Genome Sequence of Bacillus endophyticus and Analysis of Its Companion Mechanism in the Ketogulonigenium vulgare-Bacillus Strain Consortium.</title>
        <authorList>
            <person name="Jia N."/>
            <person name="Du J."/>
            <person name="Ding M.Z."/>
            <person name="Gao F."/>
            <person name="Yuan Y.J."/>
        </authorList>
    </citation>
    <scope>NUCLEOTIDE SEQUENCE [LARGE SCALE GENOMIC DNA]</scope>
    <source>
        <strain evidence="2 3">Hbe603</strain>
    </source>
</reference>
<dbReference type="PATRIC" id="fig|135735.6.peg.4182"/>
<dbReference type="RefSeq" id="WP_046217853.1">
    <property type="nucleotide sequence ID" value="NZ_CP011974.1"/>
</dbReference>
<keyword evidence="1" id="KW-1133">Transmembrane helix</keyword>
<reference evidence="3" key="2">
    <citation type="submission" date="2015-06" db="EMBL/GenBank/DDBJ databases">
        <title>Genome Sequence of Bacillus endophyticus and Analysis of its Companion Mechanism in the Ketogulonigenium vulgare-Bacillus strain Consortium.</title>
        <authorList>
            <person name="Jia N."/>
            <person name="Du J."/>
            <person name="Ding M.-Z."/>
            <person name="Gao F."/>
            <person name="Yuan Y.-J."/>
        </authorList>
    </citation>
    <scope>NUCLEOTIDE SEQUENCE [LARGE SCALE GENOMIC DNA]</scope>
    <source>
        <strain evidence="3">Hbe603</strain>
    </source>
</reference>